<reference evidence="2" key="1">
    <citation type="submission" date="2022-07" db="EMBL/GenBank/DDBJ databases">
        <title>Phylogenomic reconstructions and comparative analyses of Kickxellomycotina fungi.</title>
        <authorList>
            <person name="Reynolds N.K."/>
            <person name="Stajich J.E."/>
            <person name="Barry K."/>
            <person name="Grigoriev I.V."/>
            <person name="Crous P."/>
            <person name="Smith M.E."/>
        </authorList>
    </citation>
    <scope>NUCLEOTIDE SEQUENCE</scope>
    <source>
        <strain evidence="2">NBRC 100468</strain>
    </source>
</reference>
<dbReference type="AlphaFoldDB" id="A0A9W8A0W7"/>
<evidence type="ECO:0000313" key="3">
    <source>
        <dbReference type="Proteomes" id="UP001150538"/>
    </source>
</evidence>
<evidence type="ECO:0000256" key="1">
    <source>
        <dbReference type="SAM" id="SignalP"/>
    </source>
</evidence>
<feature type="signal peptide" evidence="1">
    <location>
        <begin position="1"/>
        <end position="21"/>
    </location>
</feature>
<feature type="chain" id="PRO_5040782580" description="Secreted protein" evidence="1">
    <location>
        <begin position="22"/>
        <end position="108"/>
    </location>
</feature>
<name>A0A9W8A0W7_9FUNG</name>
<dbReference type="Proteomes" id="UP001150538">
    <property type="component" value="Unassembled WGS sequence"/>
</dbReference>
<sequence length="108" mass="11881">MRLITRATLLSQVLLGTLVLAAPFFGVNEDAADIQNLSVDTNDHISFNYGWFQGNNDDDGNDVFDNDWFLPDEEVPPPPPKSSSLRLPLLPNKGAQLGVGRKFARLGQ</sequence>
<dbReference type="EMBL" id="JANBPU010000126">
    <property type="protein sequence ID" value="KAJ1915874.1"/>
    <property type="molecule type" value="Genomic_DNA"/>
</dbReference>
<evidence type="ECO:0000313" key="2">
    <source>
        <dbReference type="EMBL" id="KAJ1915874.1"/>
    </source>
</evidence>
<gene>
    <name evidence="2" type="ORF">H4219_004096</name>
</gene>
<protein>
    <recommendedName>
        <fullName evidence="4">Secreted protein</fullName>
    </recommendedName>
</protein>
<organism evidence="2 3">
    <name type="scientific">Mycoemilia scoparia</name>
    <dbReference type="NCBI Taxonomy" id="417184"/>
    <lineage>
        <taxon>Eukaryota</taxon>
        <taxon>Fungi</taxon>
        <taxon>Fungi incertae sedis</taxon>
        <taxon>Zoopagomycota</taxon>
        <taxon>Kickxellomycotina</taxon>
        <taxon>Kickxellomycetes</taxon>
        <taxon>Kickxellales</taxon>
        <taxon>Kickxellaceae</taxon>
        <taxon>Mycoemilia</taxon>
    </lineage>
</organism>
<evidence type="ECO:0008006" key="4">
    <source>
        <dbReference type="Google" id="ProtNLM"/>
    </source>
</evidence>
<keyword evidence="1" id="KW-0732">Signal</keyword>
<proteinExistence type="predicted"/>
<comment type="caution">
    <text evidence="2">The sequence shown here is derived from an EMBL/GenBank/DDBJ whole genome shotgun (WGS) entry which is preliminary data.</text>
</comment>
<keyword evidence="3" id="KW-1185">Reference proteome</keyword>
<accession>A0A9W8A0W7</accession>